<dbReference type="SUPFAM" id="SSF51126">
    <property type="entry name" value="Pectin lyase-like"/>
    <property type="match status" value="1"/>
</dbReference>
<reference evidence="2 3" key="1">
    <citation type="submission" date="2023-12" db="EMBL/GenBank/DDBJ databases">
        <title>Novel species of the genus Arcicella isolated from rivers.</title>
        <authorList>
            <person name="Lu H."/>
        </authorList>
    </citation>
    <scope>NUCLEOTIDE SEQUENCE [LARGE SCALE GENOMIC DNA]</scope>
    <source>
        <strain evidence="2 3">KCTC 23307</strain>
    </source>
</reference>
<dbReference type="InterPro" id="IPR011050">
    <property type="entry name" value="Pectin_lyase_fold/virulence"/>
</dbReference>
<accession>A0ABU5QB11</accession>
<protein>
    <recommendedName>
        <fullName evidence="4">Right handed beta helix domain-containing protein</fullName>
    </recommendedName>
</protein>
<keyword evidence="1" id="KW-0732">Signal</keyword>
<feature type="chain" id="PRO_5046275621" description="Right handed beta helix domain-containing protein" evidence="1">
    <location>
        <begin position="20"/>
        <end position="349"/>
    </location>
</feature>
<comment type="caution">
    <text evidence="2">The sequence shown here is derived from an EMBL/GenBank/DDBJ whole genome shotgun (WGS) entry which is preliminary data.</text>
</comment>
<name>A0ABU5QB11_9BACT</name>
<proteinExistence type="predicted"/>
<keyword evidence="3" id="KW-1185">Reference proteome</keyword>
<evidence type="ECO:0000313" key="3">
    <source>
        <dbReference type="Proteomes" id="UP001302949"/>
    </source>
</evidence>
<dbReference type="RefSeq" id="WP_323297072.1">
    <property type="nucleotide sequence ID" value="NZ_JAYFUM010000013.1"/>
</dbReference>
<evidence type="ECO:0000313" key="2">
    <source>
        <dbReference type="EMBL" id="MEA5139913.1"/>
    </source>
</evidence>
<evidence type="ECO:0008006" key="4">
    <source>
        <dbReference type="Google" id="ProtNLM"/>
    </source>
</evidence>
<evidence type="ECO:0000256" key="1">
    <source>
        <dbReference type="SAM" id="SignalP"/>
    </source>
</evidence>
<feature type="signal peptide" evidence="1">
    <location>
        <begin position="1"/>
        <end position="19"/>
    </location>
</feature>
<gene>
    <name evidence="2" type="ORF">VB248_12245</name>
</gene>
<dbReference type="Proteomes" id="UP001302949">
    <property type="component" value="Unassembled WGS sequence"/>
</dbReference>
<dbReference type="EMBL" id="JAYFUM010000013">
    <property type="protein sequence ID" value="MEA5139913.1"/>
    <property type="molecule type" value="Genomic_DNA"/>
</dbReference>
<organism evidence="2 3">
    <name type="scientific">Arcicella rigui</name>
    <dbReference type="NCBI Taxonomy" id="797020"/>
    <lineage>
        <taxon>Bacteria</taxon>
        <taxon>Pseudomonadati</taxon>
        <taxon>Bacteroidota</taxon>
        <taxon>Cytophagia</taxon>
        <taxon>Cytophagales</taxon>
        <taxon>Flectobacillaceae</taxon>
        <taxon>Arcicella</taxon>
    </lineage>
</organism>
<sequence>MKKSLLFFALLSISFMSFSQTIRRVNNTQGLNDPSVYATAQAAHDAAKDGDIIQLEPSDSPNYGDLTVTKRITILGIGYNLGNTSNTFFDKRVPKLNVIQFNLGSTKSTIMGVEVLGGILLNTDNISVSRCKTSITLGMMYDSDKDKYSYGNNATIVQCLIGNISGYAWQSDPTTGNKFIISNNIIQGAIANLYNSVISNNIFQSSSSQCLSSSAGCIFSNNIIDARDGSSDFLVVDGSVTGSTISNNLCTTFTGLPTGGGNVNKANAITIFKVANPWETFIDSNFQLADKSPAKTVGAGGTAIGAYAGGNPYVPSGVPAGPAITSFMSSGFGSTTTPINITTSVRSNN</sequence>